<accession>A0ABS6AZF5</accession>
<evidence type="ECO:0000256" key="3">
    <source>
        <dbReference type="ARBA" id="ARBA00022840"/>
    </source>
</evidence>
<dbReference type="PANTHER" id="PTHR46268:SF27">
    <property type="entry name" value="UNIVERSAL STRESS PROTEIN RV2623"/>
    <property type="match status" value="1"/>
</dbReference>
<proteinExistence type="inferred from homology"/>
<dbReference type="InterPro" id="IPR006016">
    <property type="entry name" value="UspA"/>
</dbReference>
<evidence type="ECO:0000313" key="5">
    <source>
        <dbReference type="EMBL" id="MBU3062384.1"/>
    </source>
</evidence>
<evidence type="ECO:0000256" key="2">
    <source>
        <dbReference type="ARBA" id="ARBA00022741"/>
    </source>
</evidence>
<dbReference type="SUPFAM" id="SSF52402">
    <property type="entry name" value="Adenine nucleotide alpha hydrolases-like"/>
    <property type="match status" value="2"/>
</dbReference>
<keyword evidence="2" id="KW-0547">Nucleotide-binding</keyword>
<feature type="domain" description="UspA" evidence="4">
    <location>
        <begin position="168"/>
        <end position="305"/>
    </location>
</feature>
<protein>
    <submittedName>
        <fullName evidence="5">Universal stress protein</fullName>
    </submittedName>
</protein>
<dbReference type="PANTHER" id="PTHR46268">
    <property type="entry name" value="STRESS RESPONSE PROTEIN NHAX"/>
    <property type="match status" value="1"/>
</dbReference>
<keyword evidence="6" id="KW-1185">Reference proteome</keyword>
<dbReference type="PRINTS" id="PR01438">
    <property type="entry name" value="UNVRSLSTRESS"/>
</dbReference>
<feature type="domain" description="UspA" evidence="4">
    <location>
        <begin position="16"/>
        <end position="154"/>
    </location>
</feature>
<organism evidence="5 6">
    <name type="scientific">Nocardia albiluteola</name>
    <dbReference type="NCBI Taxonomy" id="2842303"/>
    <lineage>
        <taxon>Bacteria</taxon>
        <taxon>Bacillati</taxon>
        <taxon>Actinomycetota</taxon>
        <taxon>Actinomycetes</taxon>
        <taxon>Mycobacteriales</taxon>
        <taxon>Nocardiaceae</taxon>
        <taxon>Nocardia</taxon>
    </lineage>
</organism>
<dbReference type="Pfam" id="PF00582">
    <property type="entry name" value="Usp"/>
    <property type="match status" value="2"/>
</dbReference>
<gene>
    <name evidence="5" type="ORF">KO481_12725</name>
</gene>
<dbReference type="Gene3D" id="3.40.50.620">
    <property type="entry name" value="HUPs"/>
    <property type="match status" value="2"/>
</dbReference>
<dbReference type="InterPro" id="IPR006015">
    <property type="entry name" value="Universal_stress_UspA"/>
</dbReference>
<name>A0ABS6AZF5_9NOCA</name>
<keyword evidence="3" id="KW-0067">ATP-binding</keyword>
<reference evidence="5 6" key="1">
    <citation type="submission" date="2021-06" db="EMBL/GenBank/DDBJ databases">
        <title>Actinomycetes sequencing.</title>
        <authorList>
            <person name="Shan Q."/>
        </authorList>
    </citation>
    <scope>NUCLEOTIDE SEQUENCE [LARGE SCALE GENOMIC DNA]</scope>
    <source>
        <strain evidence="5 6">NEAU-G5</strain>
    </source>
</reference>
<dbReference type="InterPro" id="IPR014729">
    <property type="entry name" value="Rossmann-like_a/b/a_fold"/>
</dbReference>
<evidence type="ECO:0000259" key="4">
    <source>
        <dbReference type="Pfam" id="PF00582"/>
    </source>
</evidence>
<evidence type="ECO:0000313" key="6">
    <source>
        <dbReference type="Proteomes" id="UP000733379"/>
    </source>
</evidence>
<sequence length="312" mass="32857">MSTHHSDDVRHLASAPIVVGVDGSAAADAAVAWAAETAERRGRTLCIVHGMNLAGMTRTLEPYDLLEPPVLEAVRARAGALVERAAQRALAAAPGVRVQTEVSAADAVRLLLRYGSTAYLMVLGASGAGGLAAHLGSTVLSVSCRAEGVVVVVRPHSDPGRRVRREGPVVVGVDGGPVSEAAIGAAFEEATERCAELVAVHVWDDAKFGHYAGNPYLVFPTPEIEVTEQALLAERLAGWQEKYPDVLVNRRVYPSDPVRTLLAWSGSAQLVVVGSRGHGWIRGALLGSTSNALVQHANCPVMVVHPDERSES</sequence>
<dbReference type="RefSeq" id="WP_215917235.1">
    <property type="nucleotide sequence ID" value="NZ_JAHKNI010000003.1"/>
</dbReference>
<dbReference type="Proteomes" id="UP000733379">
    <property type="component" value="Unassembled WGS sequence"/>
</dbReference>
<dbReference type="EMBL" id="JAHKNI010000003">
    <property type="protein sequence ID" value="MBU3062384.1"/>
    <property type="molecule type" value="Genomic_DNA"/>
</dbReference>
<evidence type="ECO:0000256" key="1">
    <source>
        <dbReference type="ARBA" id="ARBA00008791"/>
    </source>
</evidence>
<comment type="caution">
    <text evidence="5">The sequence shown here is derived from an EMBL/GenBank/DDBJ whole genome shotgun (WGS) entry which is preliminary data.</text>
</comment>
<comment type="similarity">
    <text evidence="1">Belongs to the universal stress protein A family.</text>
</comment>